<reference evidence="2" key="1">
    <citation type="submission" date="2021-02" db="EMBL/GenBank/DDBJ databases">
        <authorList>
            <person name="Dougan E. K."/>
            <person name="Rhodes N."/>
            <person name="Thang M."/>
            <person name="Chan C."/>
        </authorList>
    </citation>
    <scope>NUCLEOTIDE SEQUENCE</scope>
</reference>
<evidence type="ECO:0000313" key="3">
    <source>
        <dbReference type="Proteomes" id="UP000604046"/>
    </source>
</evidence>
<dbReference type="Proteomes" id="UP000604046">
    <property type="component" value="Unassembled WGS sequence"/>
</dbReference>
<sequence length="112" mass="12115">MGQTCCADEPGDTPGTLTVSVPASTAPPGTLMSSLRGHWTRKEDRMALGTISANSMDWESPYQHQPSTMWEAGPETVKMILAGKEYSGTVSLSENPITILWEDGEVWTKTPS</sequence>
<organism evidence="2 3">
    <name type="scientific">Symbiodinium natans</name>
    <dbReference type="NCBI Taxonomy" id="878477"/>
    <lineage>
        <taxon>Eukaryota</taxon>
        <taxon>Sar</taxon>
        <taxon>Alveolata</taxon>
        <taxon>Dinophyceae</taxon>
        <taxon>Suessiales</taxon>
        <taxon>Symbiodiniaceae</taxon>
        <taxon>Symbiodinium</taxon>
    </lineage>
</organism>
<keyword evidence="3" id="KW-1185">Reference proteome</keyword>
<protein>
    <submittedName>
        <fullName evidence="2">Uncharacterized protein</fullName>
    </submittedName>
</protein>
<dbReference type="EMBL" id="CAJNDS010002369">
    <property type="protein sequence ID" value="CAE7452364.1"/>
    <property type="molecule type" value="Genomic_DNA"/>
</dbReference>
<dbReference type="OrthoDB" id="444642at2759"/>
<evidence type="ECO:0000256" key="1">
    <source>
        <dbReference type="SAM" id="MobiDB-lite"/>
    </source>
</evidence>
<proteinExistence type="predicted"/>
<gene>
    <name evidence="2" type="ORF">SNAT2548_LOCUS24797</name>
</gene>
<name>A0A812RQR4_9DINO</name>
<comment type="caution">
    <text evidence="2">The sequence shown here is derived from an EMBL/GenBank/DDBJ whole genome shotgun (WGS) entry which is preliminary data.</text>
</comment>
<feature type="region of interest" description="Disordered" evidence="1">
    <location>
        <begin position="1"/>
        <end position="34"/>
    </location>
</feature>
<dbReference type="AlphaFoldDB" id="A0A812RQR4"/>
<evidence type="ECO:0000313" key="2">
    <source>
        <dbReference type="EMBL" id="CAE7452364.1"/>
    </source>
</evidence>
<accession>A0A812RQR4</accession>